<dbReference type="CDD" id="cd04170">
    <property type="entry name" value="EF-G_bact"/>
    <property type="match status" value="1"/>
</dbReference>
<evidence type="ECO:0000259" key="5">
    <source>
        <dbReference type="PROSITE" id="PS51722"/>
    </source>
</evidence>
<dbReference type="GO" id="GO:0032790">
    <property type="term" value="P:ribosome disassembly"/>
    <property type="evidence" value="ECO:0007669"/>
    <property type="project" value="TreeGrafter"/>
</dbReference>
<dbReference type="SUPFAM" id="SSF54980">
    <property type="entry name" value="EF-G C-terminal domain-like"/>
    <property type="match status" value="2"/>
</dbReference>
<name>A0A940XRC4_9ACTN</name>
<dbReference type="Pfam" id="PF00009">
    <property type="entry name" value="GTP_EFTU"/>
    <property type="match status" value="1"/>
</dbReference>
<dbReference type="Pfam" id="PF00679">
    <property type="entry name" value="EFG_C"/>
    <property type="match status" value="1"/>
</dbReference>
<sequence length="751" mass="78861">MGDKAHTHPGAAGRATSAGHPASVRNVVLVGPSGAGKTTLVEALALTAGAVNRAGRVEDGGSVSDYDEIEHRQRRSVQLSLVPVTWDGVKINLLDTPGYADFVGELRAGLRAADAALFVVSAADGVDGPTRVVWEECAAVGMPRAIVITHLEAARADFEEMTRLCARAFGADDPDAVLPLHLPLRGPAGPDGHAPVTGLTGLLSQRLYDYSAGERTESAPGPEHLPLIEEARARLIEGIIAESEDETLMERYLGGEDVDLKTLVQDLERAVARGTFFPVLAAAPAAEGARQGLGTVELLELVTGGFPTPRERTVPPLTTPGGAPRELRACDPDGSLVAEVVKTSSDPYVGRISLVRVFSGTLRADQTVHVLGHGPSGNGHGDGRAGGGTGGTGDHGGDGELHEADERVGALTTPFGKQQRPVAEVIAGDLACVARLGRAETGDTLSARDDPLLMAPWEMPDPLLPLAIRAHGKADEDRLSQGLARLVAEDPTMRLEQNRDTRQVVLWCLGEAHADVALERLRGRFGVQVDVVPHRVALRETFGGRASARGRHVKQSGGHGQYAICAIEVEPLPAGSGVEFVDRVVGGAVPRQFIPSVEKGVRAQAARGVATGHPLTDVRVTLLDGKAHSVDSSDAAFQTAGALALREAAADAVILLLEPVAEVSVLVADDYVGAVLSDLSGRRGRVLGTEQTGGGRTLVRAEVPETEIGRYPVDLRSLSHGTARFGRRYVRHEPVPPQIAERLREAVGAAS</sequence>
<dbReference type="InterPro" id="IPR000640">
    <property type="entry name" value="EFG_V-like"/>
</dbReference>
<dbReference type="NCBIfam" id="NF009377">
    <property type="entry name" value="PRK12740.1-1"/>
    <property type="match status" value="1"/>
</dbReference>
<organism evidence="6 7">
    <name type="scientific">Streptomyces tagetis</name>
    <dbReference type="NCBI Taxonomy" id="2820809"/>
    <lineage>
        <taxon>Bacteria</taxon>
        <taxon>Bacillati</taxon>
        <taxon>Actinomycetota</taxon>
        <taxon>Actinomycetes</taxon>
        <taxon>Kitasatosporales</taxon>
        <taxon>Streptomycetaceae</taxon>
        <taxon>Streptomyces</taxon>
    </lineage>
</organism>
<dbReference type="InterPro" id="IPR014721">
    <property type="entry name" value="Ribsml_uS5_D2-typ_fold_subgr"/>
</dbReference>
<accession>A0A940XRC4</accession>
<dbReference type="InterPro" id="IPR027417">
    <property type="entry name" value="P-loop_NTPase"/>
</dbReference>
<dbReference type="InterPro" id="IPR041095">
    <property type="entry name" value="EFG_II"/>
</dbReference>
<dbReference type="Proteomes" id="UP000677875">
    <property type="component" value="Unassembled WGS sequence"/>
</dbReference>
<dbReference type="CDD" id="cd01434">
    <property type="entry name" value="EFG_mtEFG1_IV"/>
    <property type="match status" value="1"/>
</dbReference>
<dbReference type="CDD" id="cd03713">
    <property type="entry name" value="EFG_mtEFG_C"/>
    <property type="match status" value="1"/>
</dbReference>
<evidence type="ECO:0000313" key="6">
    <source>
        <dbReference type="EMBL" id="MBQ0829715.1"/>
    </source>
</evidence>
<dbReference type="InterPro" id="IPR005517">
    <property type="entry name" value="Transl_elong_EFG/EF2_IV"/>
</dbReference>
<keyword evidence="6" id="KW-0251">Elongation factor</keyword>
<dbReference type="InterPro" id="IPR009000">
    <property type="entry name" value="Transl_B-barrel_sf"/>
</dbReference>
<dbReference type="Gene3D" id="3.30.230.10">
    <property type="match status" value="1"/>
</dbReference>
<evidence type="ECO:0000256" key="3">
    <source>
        <dbReference type="ARBA" id="ARBA00073322"/>
    </source>
</evidence>
<dbReference type="Pfam" id="PF03144">
    <property type="entry name" value="GTP_EFTU_D2"/>
    <property type="match status" value="1"/>
</dbReference>
<feature type="domain" description="Tr-type G" evidence="5">
    <location>
        <begin position="22"/>
        <end position="244"/>
    </location>
</feature>
<comment type="caution">
    <text evidence="6">The sequence shown here is derived from an EMBL/GenBank/DDBJ whole genome shotgun (WGS) entry which is preliminary data.</text>
</comment>
<dbReference type="FunFam" id="3.30.70.240:FF:000001">
    <property type="entry name" value="Elongation factor G"/>
    <property type="match status" value="1"/>
</dbReference>
<dbReference type="RefSeq" id="WP_210875328.1">
    <property type="nucleotide sequence ID" value="NZ_JAGPNL010000008.1"/>
</dbReference>
<dbReference type="FunFam" id="2.40.30.10:FF:000151">
    <property type="entry name" value="Translation elongation factor EF-G"/>
    <property type="match status" value="1"/>
</dbReference>
<dbReference type="InterPro" id="IPR003593">
    <property type="entry name" value="AAA+_ATPase"/>
</dbReference>
<evidence type="ECO:0000256" key="1">
    <source>
        <dbReference type="ARBA" id="ARBA00022741"/>
    </source>
</evidence>
<dbReference type="FunFam" id="3.30.230.10:FF:000003">
    <property type="entry name" value="Elongation factor G"/>
    <property type="match status" value="1"/>
</dbReference>
<dbReference type="CDD" id="cd16262">
    <property type="entry name" value="EFG_III"/>
    <property type="match status" value="1"/>
</dbReference>
<dbReference type="SMART" id="SM00889">
    <property type="entry name" value="EFG_IV"/>
    <property type="match status" value="1"/>
</dbReference>
<dbReference type="InterPro" id="IPR047872">
    <property type="entry name" value="EFG_IV"/>
</dbReference>
<keyword evidence="1" id="KW-0547">Nucleotide-binding</keyword>
<dbReference type="InterPro" id="IPR000795">
    <property type="entry name" value="T_Tr_GTP-bd_dom"/>
</dbReference>
<protein>
    <recommendedName>
        <fullName evidence="3">Elongation factor G-like protein</fullName>
    </recommendedName>
</protein>
<dbReference type="PANTHER" id="PTHR43261">
    <property type="entry name" value="TRANSLATION ELONGATION FACTOR G-RELATED"/>
    <property type="match status" value="1"/>
</dbReference>
<evidence type="ECO:0000256" key="4">
    <source>
        <dbReference type="SAM" id="MobiDB-lite"/>
    </source>
</evidence>
<dbReference type="Gene3D" id="3.40.50.300">
    <property type="entry name" value="P-loop containing nucleotide triphosphate hydrolases"/>
    <property type="match status" value="1"/>
</dbReference>
<dbReference type="AlphaFoldDB" id="A0A940XRC4"/>
<dbReference type="InterPro" id="IPR020568">
    <property type="entry name" value="Ribosomal_Su5_D2-typ_SF"/>
</dbReference>
<dbReference type="Gene3D" id="3.30.70.240">
    <property type="match status" value="1"/>
</dbReference>
<feature type="region of interest" description="Disordered" evidence="4">
    <location>
        <begin position="307"/>
        <end position="327"/>
    </location>
</feature>
<dbReference type="NCBIfam" id="TIGR00231">
    <property type="entry name" value="small_GTP"/>
    <property type="match status" value="1"/>
</dbReference>
<dbReference type="SMART" id="SM00382">
    <property type="entry name" value="AAA"/>
    <property type="match status" value="1"/>
</dbReference>
<keyword evidence="6" id="KW-0648">Protein biosynthesis</keyword>
<dbReference type="InterPro" id="IPR005225">
    <property type="entry name" value="Small_GTP-bd"/>
</dbReference>
<gene>
    <name evidence="6" type="ORF">J5Y05_24945</name>
</gene>
<feature type="region of interest" description="Disordered" evidence="4">
    <location>
        <begin position="373"/>
        <end position="399"/>
    </location>
</feature>
<dbReference type="Gene3D" id="3.30.70.870">
    <property type="entry name" value="Elongation Factor G (Translational Gtpase), domain 3"/>
    <property type="match status" value="1"/>
</dbReference>
<dbReference type="GO" id="GO:0003924">
    <property type="term" value="F:GTPase activity"/>
    <property type="evidence" value="ECO:0007669"/>
    <property type="project" value="InterPro"/>
</dbReference>
<dbReference type="Pfam" id="PF03764">
    <property type="entry name" value="EFG_IV"/>
    <property type="match status" value="1"/>
</dbReference>
<dbReference type="InterPro" id="IPR035649">
    <property type="entry name" value="EFG_V"/>
</dbReference>
<evidence type="ECO:0000256" key="2">
    <source>
        <dbReference type="ARBA" id="ARBA00023134"/>
    </source>
</evidence>
<feature type="compositionally biased region" description="Gly residues" evidence="4">
    <location>
        <begin position="374"/>
        <end position="394"/>
    </location>
</feature>
<dbReference type="InterPro" id="IPR004161">
    <property type="entry name" value="EFTu-like_2"/>
</dbReference>
<dbReference type="SUPFAM" id="SSF54211">
    <property type="entry name" value="Ribosomal protein S5 domain 2-like"/>
    <property type="match status" value="1"/>
</dbReference>
<dbReference type="SMART" id="SM00838">
    <property type="entry name" value="EFG_C"/>
    <property type="match status" value="1"/>
</dbReference>
<dbReference type="InterPro" id="IPR009022">
    <property type="entry name" value="EFG_III"/>
</dbReference>
<dbReference type="InterPro" id="IPR035647">
    <property type="entry name" value="EFG_III/V"/>
</dbReference>
<dbReference type="GO" id="GO:0003746">
    <property type="term" value="F:translation elongation factor activity"/>
    <property type="evidence" value="ECO:0007669"/>
    <property type="project" value="UniProtKB-KW"/>
</dbReference>
<dbReference type="SUPFAM" id="SSF50447">
    <property type="entry name" value="Translation proteins"/>
    <property type="match status" value="1"/>
</dbReference>
<dbReference type="Gene3D" id="2.40.30.10">
    <property type="entry name" value="Translation factors"/>
    <property type="match status" value="1"/>
</dbReference>
<keyword evidence="7" id="KW-1185">Reference proteome</keyword>
<dbReference type="PROSITE" id="PS51722">
    <property type="entry name" value="G_TR_2"/>
    <property type="match status" value="1"/>
</dbReference>
<dbReference type="GO" id="GO:0005525">
    <property type="term" value="F:GTP binding"/>
    <property type="evidence" value="ECO:0007669"/>
    <property type="project" value="UniProtKB-KW"/>
</dbReference>
<dbReference type="EMBL" id="JAGPNL010000008">
    <property type="protein sequence ID" value="MBQ0829715.1"/>
    <property type="molecule type" value="Genomic_DNA"/>
</dbReference>
<reference evidence="6" key="1">
    <citation type="submission" date="2021-04" db="EMBL/GenBank/DDBJ databases">
        <title>Genome seq and assembly of Streptomyces sp. RG38.</title>
        <authorList>
            <person name="Chhetri G."/>
        </authorList>
    </citation>
    <scope>NUCLEOTIDE SEQUENCE</scope>
    <source>
        <strain evidence="6">RG38</strain>
    </source>
</reference>
<evidence type="ECO:0000313" key="7">
    <source>
        <dbReference type="Proteomes" id="UP000677875"/>
    </source>
</evidence>
<dbReference type="Pfam" id="PF14492">
    <property type="entry name" value="EFG_III"/>
    <property type="match status" value="1"/>
</dbReference>
<keyword evidence="2" id="KW-0342">GTP-binding</keyword>
<dbReference type="SUPFAM" id="SSF52540">
    <property type="entry name" value="P-loop containing nucleoside triphosphate hydrolases"/>
    <property type="match status" value="1"/>
</dbReference>
<proteinExistence type="predicted"/>
<dbReference type="PANTHER" id="PTHR43261:SF6">
    <property type="entry name" value="ELONGATION FACTOR G-LIKE PROTEIN"/>
    <property type="match status" value="1"/>
</dbReference>